<dbReference type="InterPro" id="IPR002397">
    <property type="entry name" value="Cyt_P450_B"/>
</dbReference>
<dbReference type="PRINTS" id="PR00359">
    <property type="entry name" value="BP450"/>
</dbReference>
<evidence type="ECO:0000256" key="2">
    <source>
        <dbReference type="RuleBase" id="RU000461"/>
    </source>
</evidence>
<dbReference type="PANTHER" id="PTHR46696:SF4">
    <property type="entry name" value="BIOTIN BIOSYNTHESIS CYTOCHROME P450"/>
    <property type="match status" value="1"/>
</dbReference>
<evidence type="ECO:0000313" key="3">
    <source>
        <dbReference type="EMBL" id="MBL7629117.1"/>
    </source>
</evidence>
<dbReference type="GO" id="GO:0020037">
    <property type="term" value="F:heme binding"/>
    <property type="evidence" value="ECO:0007669"/>
    <property type="project" value="InterPro"/>
</dbReference>
<dbReference type="Pfam" id="PF00067">
    <property type="entry name" value="p450"/>
    <property type="match status" value="1"/>
</dbReference>
<comment type="caution">
    <text evidence="3">The sequence shown here is derived from an EMBL/GenBank/DDBJ whole genome shotgun (WGS) entry which is preliminary data.</text>
</comment>
<dbReference type="RefSeq" id="WP_203006914.1">
    <property type="nucleotide sequence ID" value="NZ_JADWYU010000394.1"/>
</dbReference>
<keyword evidence="2" id="KW-0479">Metal-binding</keyword>
<dbReference type="PROSITE" id="PS00086">
    <property type="entry name" value="CYTOCHROME_P450"/>
    <property type="match status" value="1"/>
</dbReference>
<keyword evidence="2" id="KW-0503">Monooxygenase</keyword>
<dbReference type="GO" id="GO:0006707">
    <property type="term" value="P:cholesterol catabolic process"/>
    <property type="evidence" value="ECO:0007669"/>
    <property type="project" value="TreeGrafter"/>
</dbReference>
<evidence type="ECO:0000256" key="1">
    <source>
        <dbReference type="ARBA" id="ARBA00010617"/>
    </source>
</evidence>
<dbReference type="AlphaFoldDB" id="A0A937UPI2"/>
<dbReference type="InterPro" id="IPR001128">
    <property type="entry name" value="Cyt_P450"/>
</dbReference>
<organism evidence="3 4">
    <name type="scientific">Frankia nepalensis</name>
    <dbReference type="NCBI Taxonomy" id="1836974"/>
    <lineage>
        <taxon>Bacteria</taxon>
        <taxon>Bacillati</taxon>
        <taxon>Actinomycetota</taxon>
        <taxon>Actinomycetes</taxon>
        <taxon>Frankiales</taxon>
        <taxon>Frankiaceae</taxon>
        <taxon>Frankia</taxon>
    </lineage>
</organism>
<dbReference type="Gene3D" id="1.10.630.10">
    <property type="entry name" value="Cytochrome P450"/>
    <property type="match status" value="1"/>
</dbReference>
<dbReference type="PANTHER" id="PTHR46696">
    <property type="entry name" value="P450, PUTATIVE (EUROFUNG)-RELATED"/>
    <property type="match status" value="1"/>
</dbReference>
<keyword evidence="2" id="KW-0349">Heme</keyword>
<gene>
    <name evidence="3" type="ORF">I7412_18520</name>
</gene>
<keyword evidence="2" id="KW-0560">Oxidoreductase</keyword>
<dbReference type="InterPro" id="IPR036396">
    <property type="entry name" value="Cyt_P450_sf"/>
</dbReference>
<dbReference type="GO" id="GO:0036199">
    <property type="term" value="F:cholest-4-en-3-one 26-monooxygenase activity"/>
    <property type="evidence" value="ECO:0007669"/>
    <property type="project" value="TreeGrafter"/>
</dbReference>
<sequence length="422" mass="45641">MTTLPGVELPDVLGAFDLTDHARFADGLPYELFARLRRQAPLLYHPPGVNSADGEGFWVLSRHADIAAAGADPAFSAEGGGGRGGGGTHLEDMERGVHAGVLLPMMDDPRHQALKDMITPSLTGGTTLLREDELRGHAAELLGPLLARGRGDLVDELAEPLALRAIAGLFGAPARDLDRLSAWVHAVVGLADRRTGLTDAASLATVQAMGGYFKDLLAAKRRDPGRDFGSLLAHGRLADDSGEVPLTDYEREHNYLVLLMHAYEQTRNVLAGGLLAMAEHPGQWRALREDRALLPGAVEEMLRWAPPNPYNRRTATRDVDLYGQTIRAGDKVTLWWPSANRDEAVFTRPDTFDIRRDPNPHLSFGSGAHDCAGGEASRLVLRPLLELLAGQVAEIRLTGPVARTPYNKHAVLLDLPVELLAA</sequence>
<evidence type="ECO:0000313" key="4">
    <source>
        <dbReference type="Proteomes" id="UP000604475"/>
    </source>
</evidence>
<dbReference type="InterPro" id="IPR017972">
    <property type="entry name" value="Cyt_P450_CS"/>
</dbReference>
<name>A0A937UPI2_9ACTN</name>
<dbReference type="Proteomes" id="UP000604475">
    <property type="component" value="Unassembled WGS sequence"/>
</dbReference>
<dbReference type="GO" id="GO:0005506">
    <property type="term" value="F:iron ion binding"/>
    <property type="evidence" value="ECO:0007669"/>
    <property type="project" value="InterPro"/>
</dbReference>
<dbReference type="GO" id="GO:0008395">
    <property type="term" value="F:steroid hydroxylase activity"/>
    <property type="evidence" value="ECO:0007669"/>
    <property type="project" value="TreeGrafter"/>
</dbReference>
<protein>
    <submittedName>
        <fullName evidence="3">Cytochrome P450</fullName>
    </submittedName>
</protein>
<comment type="similarity">
    <text evidence="1 2">Belongs to the cytochrome P450 family.</text>
</comment>
<accession>A0A937UPI2</accession>
<reference evidence="3" key="1">
    <citation type="submission" date="2020-12" db="EMBL/GenBank/DDBJ databases">
        <title>Genomic characterization of non-nitrogen-fixing Frankia strains.</title>
        <authorList>
            <person name="Carlos-Shanley C."/>
            <person name="Guerra T."/>
            <person name="Hahn D."/>
        </authorList>
    </citation>
    <scope>NUCLEOTIDE SEQUENCE</scope>
    <source>
        <strain evidence="3">CN6</strain>
    </source>
</reference>
<proteinExistence type="inferred from homology"/>
<keyword evidence="2" id="KW-0408">Iron</keyword>
<dbReference type="EMBL" id="JAEACQ010000212">
    <property type="protein sequence ID" value="MBL7629117.1"/>
    <property type="molecule type" value="Genomic_DNA"/>
</dbReference>
<dbReference type="SUPFAM" id="SSF48264">
    <property type="entry name" value="Cytochrome P450"/>
    <property type="match status" value="1"/>
</dbReference>
<keyword evidence="4" id="KW-1185">Reference proteome</keyword>